<dbReference type="EMBL" id="JARVKM010000077">
    <property type="protein sequence ID" value="KAK9771301.1"/>
    <property type="molecule type" value="Genomic_DNA"/>
</dbReference>
<feature type="compositionally biased region" description="Basic residues" evidence="1">
    <location>
        <begin position="32"/>
        <end position="47"/>
    </location>
</feature>
<evidence type="ECO:0000313" key="2">
    <source>
        <dbReference type="EMBL" id="KAK9771301.1"/>
    </source>
</evidence>
<sequence length="83" mass="9704">MTIKRAPRNIRLESRQPTPPPSEPVPIPKPRSTPRPKRKPKRPRKHQPTFAELCWMFGRSLPKVTTGYIRAEDTDDLLFDMEL</sequence>
<proteinExistence type="predicted"/>
<accession>A0ABR2XBY2</accession>
<reference evidence="2 3" key="1">
    <citation type="submission" date="2024-02" db="EMBL/GenBank/DDBJ databases">
        <title>First draft genome assembly of two strains of Seiridium cardinale.</title>
        <authorList>
            <person name="Emiliani G."/>
            <person name="Scali E."/>
        </authorList>
    </citation>
    <scope>NUCLEOTIDE SEQUENCE [LARGE SCALE GENOMIC DNA]</scope>
    <source>
        <strain evidence="2 3">BM-138-000479</strain>
    </source>
</reference>
<name>A0ABR2XBY2_9PEZI</name>
<comment type="caution">
    <text evidence="2">The sequence shown here is derived from an EMBL/GenBank/DDBJ whole genome shotgun (WGS) entry which is preliminary data.</text>
</comment>
<evidence type="ECO:0000256" key="1">
    <source>
        <dbReference type="SAM" id="MobiDB-lite"/>
    </source>
</evidence>
<protein>
    <submittedName>
        <fullName evidence="2">Uncharacterized protein</fullName>
    </submittedName>
</protein>
<organism evidence="2 3">
    <name type="scientific">Seiridium cardinale</name>
    <dbReference type="NCBI Taxonomy" id="138064"/>
    <lineage>
        <taxon>Eukaryota</taxon>
        <taxon>Fungi</taxon>
        <taxon>Dikarya</taxon>
        <taxon>Ascomycota</taxon>
        <taxon>Pezizomycotina</taxon>
        <taxon>Sordariomycetes</taxon>
        <taxon>Xylariomycetidae</taxon>
        <taxon>Amphisphaeriales</taxon>
        <taxon>Sporocadaceae</taxon>
        <taxon>Seiridium</taxon>
    </lineage>
</organism>
<gene>
    <name evidence="2" type="ORF">SCAR479_12034</name>
</gene>
<feature type="region of interest" description="Disordered" evidence="1">
    <location>
        <begin position="1"/>
        <end position="48"/>
    </location>
</feature>
<keyword evidence="3" id="KW-1185">Reference proteome</keyword>
<feature type="compositionally biased region" description="Pro residues" evidence="1">
    <location>
        <begin position="17"/>
        <end position="31"/>
    </location>
</feature>
<dbReference type="Proteomes" id="UP001465668">
    <property type="component" value="Unassembled WGS sequence"/>
</dbReference>
<evidence type="ECO:0000313" key="3">
    <source>
        <dbReference type="Proteomes" id="UP001465668"/>
    </source>
</evidence>